<feature type="domain" description="Ribosomal RNA large subunit methyltransferase K/L-like methyltransferase" evidence="11">
    <location>
        <begin position="180"/>
        <end position="307"/>
    </location>
</feature>
<evidence type="ECO:0000256" key="1">
    <source>
        <dbReference type="ARBA" id="ARBA00004496"/>
    </source>
</evidence>
<dbReference type="Gene3D" id="3.40.50.150">
    <property type="entry name" value="Vaccinia Virus protein VP39"/>
    <property type="match status" value="1"/>
</dbReference>
<reference evidence="13 14" key="1">
    <citation type="journal article" date="2024" name="Nat. Commun.">
        <title>Phylogenomics reveals the evolutionary origins of lichenization in chlorophyte algae.</title>
        <authorList>
            <person name="Puginier C."/>
            <person name="Libourel C."/>
            <person name="Otte J."/>
            <person name="Skaloud P."/>
            <person name="Haon M."/>
            <person name="Grisel S."/>
            <person name="Petersen M."/>
            <person name="Berrin J.G."/>
            <person name="Delaux P.M."/>
            <person name="Dal Grande F."/>
            <person name="Keller J."/>
        </authorList>
    </citation>
    <scope>NUCLEOTIDE SEQUENCE [LARGE SCALE GENOMIC DNA]</scope>
    <source>
        <strain evidence="13 14">SAG 2043</strain>
    </source>
</reference>
<dbReference type="InterPro" id="IPR002052">
    <property type="entry name" value="DNA_methylase_N6_adenine_CS"/>
</dbReference>
<evidence type="ECO:0000256" key="10">
    <source>
        <dbReference type="PROSITE-ProRule" id="PRU00959"/>
    </source>
</evidence>
<keyword evidence="6 10" id="KW-0949">S-adenosyl-L-methionine</keyword>
<dbReference type="PRINTS" id="PR00507">
    <property type="entry name" value="N12N6MTFRASE"/>
</dbReference>
<keyword evidence="7 10" id="KW-0819">tRNA processing</keyword>
<dbReference type="GO" id="GO:0005737">
    <property type="term" value="C:cytoplasm"/>
    <property type="evidence" value="ECO:0007669"/>
    <property type="project" value="UniProtKB-SubCell"/>
</dbReference>
<keyword evidence="2" id="KW-0963">Cytoplasm</keyword>
<comment type="subcellular location">
    <subcellularLocation>
        <location evidence="1">Cytoplasm</location>
    </subcellularLocation>
</comment>
<dbReference type="EMBL" id="JALJOR010000008">
    <property type="protein sequence ID" value="KAK9812920.1"/>
    <property type="molecule type" value="Genomic_DNA"/>
</dbReference>
<evidence type="ECO:0000256" key="5">
    <source>
        <dbReference type="ARBA" id="ARBA00022679"/>
    </source>
</evidence>
<accession>A0AAW1PSV7</accession>
<dbReference type="Proteomes" id="UP001489004">
    <property type="component" value="Unassembled WGS sequence"/>
</dbReference>
<keyword evidence="4 10" id="KW-0489">Methyltransferase</keyword>
<dbReference type="EC" id="2.1.1.214" evidence="9"/>
<evidence type="ECO:0000256" key="8">
    <source>
        <dbReference type="ARBA" id="ARBA00022884"/>
    </source>
</evidence>
<evidence type="ECO:0000313" key="13">
    <source>
        <dbReference type="EMBL" id="KAK9812920.1"/>
    </source>
</evidence>
<name>A0AAW1PSV7_9CHLO</name>
<dbReference type="GO" id="GO:0032259">
    <property type="term" value="P:methylation"/>
    <property type="evidence" value="ECO:0007669"/>
    <property type="project" value="UniProtKB-UniRule"/>
</dbReference>
<evidence type="ECO:0000259" key="11">
    <source>
        <dbReference type="Pfam" id="PF01170"/>
    </source>
</evidence>
<dbReference type="GO" id="GO:0160102">
    <property type="term" value="F:tRNA (guanine(10)-N2)-methyltransferase activity"/>
    <property type="evidence" value="ECO:0007669"/>
    <property type="project" value="UniProtKB-EC"/>
</dbReference>
<comment type="caution">
    <text evidence="13">The sequence shown here is derived from an EMBL/GenBank/DDBJ whole genome shotgun (WGS) entry which is preliminary data.</text>
</comment>
<dbReference type="Pfam" id="PF01170">
    <property type="entry name" value="UPF0020"/>
    <property type="match status" value="1"/>
</dbReference>
<dbReference type="PROSITE" id="PS51627">
    <property type="entry name" value="SAM_MT_TRM11"/>
    <property type="match status" value="1"/>
</dbReference>
<comment type="similarity">
    <text evidence="10">Belongs to the class I-like SAM-binding methyltransferase superfamily. TRM11 methyltransferase family.</text>
</comment>
<keyword evidence="5 10" id="KW-0808">Transferase</keyword>
<evidence type="ECO:0000256" key="2">
    <source>
        <dbReference type="ARBA" id="ARBA00022490"/>
    </source>
</evidence>
<dbReference type="AlphaFoldDB" id="A0AAW1PSV7"/>
<dbReference type="InterPro" id="IPR016691">
    <property type="entry name" value="TRMT11"/>
</dbReference>
<evidence type="ECO:0000259" key="12">
    <source>
        <dbReference type="Pfam" id="PF25904"/>
    </source>
</evidence>
<dbReference type="InterPro" id="IPR059073">
    <property type="entry name" value="TRMT11_N"/>
</dbReference>
<dbReference type="PANTHER" id="PTHR13370">
    <property type="entry name" value="RNA METHYLASE-RELATED"/>
    <property type="match status" value="1"/>
</dbReference>
<dbReference type="GO" id="GO:0000049">
    <property type="term" value="F:tRNA binding"/>
    <property type="evidence" value="ECO:0007669"/>
    <property type="project" value="UniProtKB-UniRule"/>
</dbReference>
<dbReference type="InterPro" id="IPR000241">
    <property type="entry name" value="RlmKL-like_Mtase"/>
</dbReference>
<dbReference type="GO" id="GO:0008033">
    <property type="term" value="P:tRNA processing"/>
    <property type="evidence" value="ECO:0007669"/>
    <property type="project" value="UniProtKB-UniRule"/>
</dbReference>
<gene>
    <name evidence="13" type="ORF">WJX72_005797</name>
</gene>
<keyword evidence="14" id="KW-1185">Reference proteome</keyword>
<evidence type="ECO:0000256" key="9">
    <source>
        <dbReference type="ARBA" id="ARBA00066937"/>
    </source>
</evidence>
<evidence type="ECO:0000256" key="7">
    <source>
        <dbReference type="ARBA" id="ARBA00022694"/>
    </source>
</evidence>
<keyword evidence="3 10" id="KW-0820">tRNA-binding</keyword>
<proteinExistence type="inferred from homology"/>
<evidence type="ECO:0000256" key="6">
    <source>
        <dbReference type="ARBA" id="ARBA00022691"/>
    </source>
</evidence>
<keyword evidence="8 10" id="KW-0694">RNA-binding</keyword>
<dbReference type="SUPFAM" id="SSF53335">
    <property type="entry name" value="S-adenosyl-L-methionine-dependent methyltransferases"/>
    <property type="match status" value="1"/>
</dbReference>
<sequence length="450" mass="50481">MSPFWYLTVPSEEVARRICERTMLIKHMIDLWGEASTFEELQAAIQACPAHKRAPWGRAGTSFKIVVDGWGNRIEMPEQVKLIERLAFLHLQVGFPGRVPGAWEGGALEPGAGYLGPGSAWAPGNARVDLKNPDVTFRLVVLDNDSVDNGLPHTVHKRWYFGREVASSKRGLINQYALTRRRYLGPTSMDTEMAFIICNQAQVRKGSLVYDPFVGTGSILVAAGHLGAYTLGADIDIRVIRDGKEDKRGERVDVWANFRDYRLQPPVGLIRADAHRPPWRDDLQEVLDAVICDPPYGVRAGGRKSVKDDSVVVDDRSKHIVTTDPYPMGECVRDLLDTSARLLRCGGRLVFFFPASPETYSEEELPAHPALRLLANSEQPLTSRYSRRLLTMAKVKPYCAAEAARFHEEHKDTELLVDQLSALIFEPRRDNEGNLVDRVSNKKKWRGKAV</sequence>
<dbReference type="PROSITE" id="PS00092">
    <property type="entry name" value="N6_MTASE"/>
    <property type="match status" value="1"/>
</dbReference>
<dbReference type="InterPro" id="IPR029063">
    <property type="entry name" value="SAM-dependent_MTases_sf"/>
</dbReference>
<dbReference type="GO" id="GO:0043527">
    <property type="term" value="C:tRNA methyltransferase complex"/>
    <property type="evidence" value="ECO:0007669"/>
    <property type="project" value="UniProtKB-ARBA"/>
</dbReference>
<feature type="domain" description="tRNA (guanine(10)-N(2))-methyltransferase TRMT11 N-terminal" evidence="12">
    <location>
        <begin position="2"/>
        <end position="92"/>
    </location>
</feature>
<evidence type="ECO:0000256" key="4">
    <source>
        <dbReference type="ARBA" id="ARBA00022603"/>
    </source>
</evidence>
<protein>
    <recommendedName>
        <fullName evidence="9">tRNA (guanine(10)-N(2))-methyltransferase</fullName>
        <ecNumber evidence="9">2.1.1.214</ecNumber>
    </recommendedName>
</protein>
<dbReference type="PIRSF" id="PIRSF017259">
    <property type="entry name" value="tRNA_mtfrase_TRM11"/>
    <property type="match status" value="1"/>
</dbReference>
<dbReference type="PANTHER" id="PTHR13370:SF3">
    <property type="entry name" value="TRNA (GUANINE(10)-N2)-METHYLTRANSFERASE HOMOLOG"/>
    <property type="match status" value="1"/>
</dbReference>
<evidence type="ECO:0000256" key="3">
    <source>
        <dbReference type="ARBA" id="ARBA00022555"/>
    </source>
</evidence>
<evidence type="ECO:0000313" key="14">
    <source>
        <dbReference type="Proteomes" id="UP001489004"/>
    </source>
</evidence>
<dbReference type="Pfam" id="PF25904">
    <property type="entry name" value="Tmrp11_N"/>
    <property type="match status" value="1"/>
</dbReference>
<organism evidence="13 14">
    <name type="scientific">[Myrmecia] bisecta</name>
    <dbReference type="NCBI Taxonomy" id="41462"/>
    <lineage>
        <taxon>Eukaryota</taxon>
        <taxon>Viridiplantae</taxon>
        <taxon>Chlorophyta</taxon>
        <taxon>core chlorophytes</taxon>
        <taxon>Trebouxiophyceae</taxon>
        <taxon>Trebouxiales</taxon>
        <taxon>Trebouxiaceae</taxon>
        <taxon>Myrmecia</taxon>
    </lineage>
</organism>